<organism evidence="2 3">
    <name type="scientific">Candidatus Eisenbergiella stercorigallinarum</name>
    <dbReference type="NCBI Taxonomy" id="2838557"/>
    <lineage>
        <taxon>Bacteria</taxon>
        <taxon>Bacillati</taxon>
        <taxon>Bacillota</taxon>
        <taxon>Clostridia</taxon>
        <taxon>Lachnospirales</taxon>
        <taxon>Lachnospiraceae</taxon>
        <taxon>Eisenbergiella</taxon>
    </lineage>
</organism>
<gene>
    <name evidence="2" type="ORF">H9912_04865</name>
</gene>
<proteinExistence type="predicted"/>
<comment type="caution">
    <text evidence="2">The sequence shown here is derived from an EMBL/GenBank/DDBJ whole genome shotgun (WGS) entry which is preliminary data.</text>
</comment>
<reference evidence="2" key="1">
    <citation type="journal article" date="2021" name="PeerJ">
        <title>Extensive microbial diversity within the chicken gut microbiome revealed by metagenomics and culture.</title>
        <authorList>
            <person name="Gilroy R."/>
            <person name="Ravi A."/>
            <person name="Getino M."/>
            <person name="Pursley I."/>
            <person name="Horton D.L."/>
            <person name="Alikhan N.F."/>
            <person name="Baker D."/>
            <person name="Gharbi K."/>
            <person name="Hall N."/>
            <person name="Watson M."/>
            <person name="Adriaenssens E.M."/>
            <person name="Foster-Nyarko E."/>
            <person name="Jarju S."/>
            <person name="Secka A."/>
            <person name="Antonio M."/>
            <person name="Oren A."/>
            <person name="Chaudhuri R.R."/>
            <person name="La Ragione R."/>
            <person name="Hildebrand F."/>
            <person name="Pallen M.J."/>
        </authorList>
    </citation>
    <scope>NUCLEOTIDE SEQUENCE</scope>
    <source>
        <strain evidence="2">ChiHjej8B7-25341</strain>
    </source>
</reference>
<evidence type="ECO:0000313" key="3">
    <source>
        <dbReference type="Proteomes" id="UP000823851"/>
    </source>
</evidence>
<dbReference type="AlphaFoldDB" id="A0A9D2TZY0"/>
<accession>A0A9D2TZY0</accession>
<name>A0A9D2TZY0_9FIRM</name>
<feature type="transmembrane region" description="Helical" evidence="1">
    <location>
        <begin position="6"/>
        <end position="26"/>
    </location>
</feature>
<keyword evidence="1" id="KW-0812">Transmembrane</keyword>
<dbReference type="Proteomes" id="UP000823851">
    <property type="component" value="Unassembled WGS sequence"/>
</dbReference>
<reference evidence="2" key="2">
    <citation type="submission" date="2021-04" db="EMBL/GenBank/DDBJ databases">
        <authorList>
            <person name="Gilroy R."/>
        </authorList>
    </citation>
    <scope>NUCLEOTIDE SEQUENCE</scope>
    <source>
        <strain evidence="2">ChiHjej8B7-25341</strain>
    </source>
</reference>
<protein>
    <recommendedName>
        <fullName evidence="4">Pilus assembly protein</fullName>
    </recommendedName>
</protein>
<evidence type="ECO:0008006" key="4">
    <source>
        <dbReference type="Google" id="ProtNLM"/>
    </source>
</evidence>
<dbReference type="EMBL" id="DWUW01000139">
    <property type="protein sequence ID" value="HJD31259.1"/>
    <property type="molecule type" value="Genomic_DNA"/>
</dbReference>
<keyword evidence="1" id="KW-1133">Transmembrane helix</keyword>
<evidence type="ECO:0000256" key="1">
    <source>
        <dbReference type="SAM" id="Phobius"/>
    </source>
</evidence>
<evidence type="ECO:0000313" key="2">
    <source>
        <dbReference type="EMBL" id="HJD31259.1"/>
    </source>
</evidence>
<keyword evidence="1" id="KW-0472">Membrane</keyword>
<sequence>MTVEASLAVPIFLFFMVNVLSMLLFFHTFLSNLERLHQQGRQLSMMAYLAGDSGLIRDEMVQLVFPERIQPPVPVIGYPGTTIVSCCYMRAWTGYDVERRAGEDGEETYVYITDNGTAYHRSRACTHLTLSIMLVGKEEAAGMRNASGGKYSPCEKCGGEGSGIVYVTKEGDRYHSTIECSGLKRSVRCIPLSEAGGRTPCSRCAGG</sequence>